<dbReference type="FunFam" id="3.40.50.720:FF:000084">
    <property type="entry name" value="Short-chain dehydrogenase reductase"/>
    <property type="match status" value="1"/>
</dbReference>
<reference evidence="3" key="1">
    <citation type="submission" date="2020-08" db="EMBL/GenBank/DDBJ databases">
        <title>Genomic Encyclopedia of Type Strains, Phase IV (KMG-IV): sequencing the most valuable type-strain genomes for metagenomic binning, comparative biology and taxonomic classification.</title>
        <authorList>
            <person name="Goeker M."/>
        </authorList>
    </citation>
    <scope>NUCLEOTIDE SEQUENCE [LARGE SCALE GENOMIC DNA]</scope>
    <source>
        <strain evidence="3">DSM 105040</strain>
    </source>
</reference>
<proteinExistence type="inferred from homology"/>
<dbReference type="CDD" id="cd05233">
    <property type="entry name" value="SDR_c"/>
    <property type="match status" value="1"/>
</dbReference>
<dbReference type="Proteomes" id="UP000585681">
    <property type="component" value="Unassembled WGS sequence"/>
</dbReference>
<organism evidence="3 4">
    <name type="scientific">Actibacterium naphthalenivorans</name>
    <dbReference type="NCBI Taxonomy" id="1614693"/>
    <lineage>
        <taxon>Bacteria</taxon>
        <taxon>Pseudomonadati</taxon>
        <taxon>Pseudomonadota</taxon>
        <taxon>Alphaproteobacteria</taxon>
        <taxon>Rhodobacterales</taxon>
        <taxon>Roseobacteraceae</taxon>
        <taxon>Actibacterium</taxon>
    </lineage>
</organism>
<dbReference type="EC" id="1.1.1.76" evidence="3"/>
<evidence type="ECO:0000256" key="2">
    <source>
        <dbReference type="ARBA" id="ARBA00023002"/>
    </source>
</evidence>
<evidence type="ECO:0000313" key="3">
    <source>
        <dbReference type="EMBL" id="MBB4022770.1"/>
    </source>
</evidence>
<dbReference type="GO" id="GO:0052588">
    <property type="term" value="F:diacetyl reductase ((S)-acetoin forming) (NAD+) activity"/>
    <property type="evidence" value="ECO:0007669"/>
    <property type="project" value="UniProtKB-EC"/>
</dbReference>
<dbReference type="RefSeq" id="WP_054539912.1">
    <property type="nucleotide sequence ID" value="NZ_JACIEQ010000003.1"/>
</dbReference>
<comment type="similarity">
    <text evidence="1">Belongs to the short-chain dehydrogenases/reductases (SDR) family.</text>
</comment>
<dbReference type="PROSITE" id="PS00061">
    <property type="entry name" value="ADH_SHORT"/>
    <property type="match status" value="1"/>
</dbReference>
<dbReference type="PANTHER" id="PTHR24321:SF8">
    <property type="entry name" value="ESTRADIOL 17-BETA-DEHYDROGENASE 8-RELATED"/>
    <property type="match status" value="1"/>
</dbReference>
<sequence>MTQVWPERFKGRAAIVTGAASGIGAATARRLVREGAHVMLVDKEPSQPSLRDLPARQMKQLRCDVACSESADEIVDQTLRWQKRLDVLVNCAGYPVTEASEEMPEAVWRAHFEADVHGIHFLTDAARPHLERHGGAVVNVTSVAGLGGDRAMQAYNAAKGAAVRLTNAQAIDFGRRGVRVNAVCPTITHTEMSREVERRGDLMEKLRASIPLGRIGAADEVAAAIAFLASDEASFITGVALPVDGGITAGNGQPVLV</sequence>
<dbReference type="EMBL" id="JACIEQ010000003">
    <property type="protein sequence ID" value="MBB4022770.1"/>
    <property type="molecule type" value="Genomic_DNA"/>
</dbReference>
<keyword evidence="2 3" id="KW-0560">Oxidoreductase</keyword>
<dbReference type="AlphaFoldDB" id="A0A840CC83"/>
<gene>
    <name evidence="3" type="ORF">GGR17_002589</name>
</gene>
<dbReference type="Gene3D" id="3.40.50.720">
    <property type="entry name" value="NAD(P)-binding Rossmann-like Domain"/>
    <property type="match status" value="1"/>
</dbReference>
<dbReference type="Pfam" id="PF13561">
    <property type="entry name" value="adh_short_C2"/>
    <property type="match status" value="1"/>
</dbReference>
<dbReference type="GO" id="GO:0047512">
    <property type="term" value="F:(S,S)-butanediol dehydrogenase activity"/>
    <property type="evidence" value="ECO:0007669"/>
    <property type="project" value="UniProtKB-EC"/>
</dbReference>
<keyword evidence="4" id="KW-1185">Reference proteome</keyword>
<dbReference type="InterPro" id="IPR020904">
    <property type="entry name" value="Sc_DH/Rdtase_CS"/>
</dbReference>
<protein>
    <submittedName>
        <fullName evidence="3">Meso-butanediol dehydrogenase/(S,S)-butanediol dehydrogenase/diacetyl reductase</fullName>
        <ecNumber evidence="3">1.1.1.-</ecNumber>
        <ecNumber evidence="3">1.1.1.304</ecNumber>
        <ecNumber evidence="3">1.1.1.76</ecNumber>
    </submittedName>
</protein>
<evidence type="ECO:0000313" key="4">
    <source>
        <dbReference type="Proteomes" id="UP000585681"/>
    </source>
</evidence>
<dbReference type="PRINTS" id="PR00080">
    <property type="entry name" value="SDRFAMILY"/>
</dbReference>
<dbReference type="EC" id="1.1.1.304" evidence="3"/>
<dbReference type="PANTHER" id="PTHR24321">
    <property type="entry name" value="DEHYDROGENASES, SHORT CHAIN"/>
    <property type="match status" value="1"/>
</dbReference>
<dbReference type="InterPro" id="IPR036291">
    <property type="entry name" value="NAD(P)-bd_dom_sf"/>
</dbReference>
<dbReference type="InterPro" id="IPR002347">
    <property type="entry name" value="SDR_fam"/>
</dbReference>
<accession>A0A840CC83</accession>
<dbReference type="EC" id="1.1.1.-" evidence="3"/>
<evidence type="ECO:0000256" key="1">
    <source>
        <dbReference type="ARBA" id="ARBA00006484"/>
    </source>
</evidence>
<dbReference type="PRINTS" id="PR00081">
    <property type="entry name" value="GDHRDH"/>
</dbReference>
<dbReference type="SUPFAM" id="SSF51735">
    <property type="entry name" value="NAD(P)-binding Rossmann-fold domains"/>
    <property type="match status" value="1"/>
</dbReference>
<name>A0A840CC83_9RHOB</name>
<comment type="caution">
    <text evidence="3">The sequence shown here is derived from an EMBL/GenBank/DDBJ whole genome shotgun (WGS) entry which is preliminary data.</text>
</comment>